<feature type="region of interest" description="Disordered" evidence="1">
    <location>
        <begin position="129"/>
        <end position="168"/>
    </location>
</feature>
<feature type="region of interest" description="Disordered" evidence="1">
    <location>
        <begin position="184"/>
        <end position="230"/>
    </location>
</feature>
<keyword evidence="3" id="KW-1185">Reference proteome</keyword>
<feature type="compositionally biased region" description="Polar residues" evidence="1">
    <location>
        <begin position="386"/>
        <end position="399"/>
    </location>
</feature>
<evidence type="ECO:0000313" key="2">
    <source>
        <dbReference type="EMBL" id="GJC87940.1"/>
    </source>
</evidence>
<feature type="compositionally biased region" description="Polar residues" evidence="1">
    <location>
        <begin position="184"/>
        <end position="214"/>
    </location>
</feature>
<sequence length="452" mass="48620">MVRTGRTRRVGGGECGSAGAGGAPIPGAPTSSNSSTAFAGKSVRNRQTSSPLENSLPSIKLPVGTPVYDTSATPRGSMPSGRSRTLDPASPTFTSPEDDGQVDISSEADETALSCDEFGIEECKQQLHELPSIPVPRRYSQTNKHSQQTRKNKMSAITPSTGTAAQSPADLFIDDSTVRNDNPISISLSSAPRTRSPSLETVSSGDSSALSTPTKAPGERHRPRSSRSRLISHSEALREVRCVIVEINVTKAEYKRVRGLFEHLMRDENATPAILEAAVDTASGRLVRAIEDEERIQNRNSPRHLPYPPKMIPQLLAAVEKAEADRDNWYAETNRLFWLVENIDKRKMPALKLKLEGARQKEAAARQREGVLAAGAACQKPIAPFGTSSGTRNASNSSPAPARRMRPGETPIASPVTSDFSNQATLVKAIRNAMRRASDAGAPETPTGKARR</sequence>
<feature type="region of interest" description="Disordered" evidence="1">
    <location>
        <begin position="381"/>
        <end position="452"/>
    </location>
</feature>
<feature type="compositionally biased region" description="Polar residues" evidence="1">
    <location>
        <begin position="45"/>
        <end position="57"/>
    </location>
</feature>
<name>A0AA37LWI2_9PEZI</name>
<evidence type="ECO:0000256" key="1">
    <source>
        <dbReference type="SAM" id="MobiDB-lite"/>
    </source>
</evidence>
<dbReference type="Proteomes" id="UP001055172">
    <property type="component" value="Unassembled WGS sequence"/>
</dbReference>
<feature type="region of interest" description="Disordered" evidence="1">
    <location>
        <begin position="1"/>
        <end position="103"/>
    </location>
</feature>
<feature type="compositionally biased region" description="Gly residues" evidence="1">
    <location>
        <begin position="10"/>
        <end position="24"/>
    </location>
</feature>
<comment type="caution">
    <text evidence="2">The sequence shown here is derived from an EMBL/GenBank/DDBJ whole genome shotgun (WGS) entry which is preliminary data.</text>
</comment>
<evidence type="ECO:0000313" key="3">
    <source>
        <dbReference type="Proteomes" id="UP001055172"/>
    </source>
</evidence>
<feature type="compositionally biased region" description="Polar residues" evidence="1">
    <location>
        <begin position="415"/>
        <end position="425"/>
    </location>
</feature>
<dbReference type="AlphaFoldDB" id="A0AA37LWI2"/>
<gene>
    <name evidence="2" type="ORF">ColLi_10778</name>
</gene>
<dbReference type="EMBL" id="BPPX01000029">
    <property type="protein sequence ID" value="GJC87940.1"/>
    <property type="molecule type" value="Genomic_DNA"/>
</dbReference>
<protein>
    <submittedName>
        <fullName evidence="2">Uncharacterized protein</fullName>
    </submittedName>
</protein>
<organism evidence="2 3">
    <name type="scientific">Colletotrichum liriopes</name>
    <dbReference type="NCBI Taxonomy" id="708192"/>
    <lineage>
        <taxon>Eukaryota</taxon>
        <taxon>Fungi</taxon>
        <taxon>Dikarya</taxon>
        <taxon>Ascomycota</taxon>
        <taxon>Pezizomycotina</taxon>
        <taxon>Sordariomycetes</taxon>
        <taxon>Hypocreomycetidae</taxon>
        <taxon>Glomerellales</taxon>
        <taxon>Glomerellaceae</taxon>
        <taxon>Colletotrichum</taxon>
        <taxon>Colletotrichum spaethianum species complex</taxon>
    </lineage>
</organism>
<feature type="compositionally biased region" description="Polar residues" evidence="1">
    <location>
        <begin position="155"/>
        <end position="166"/>
    </location>
</feature>
<proteinExistence type="predicted"/>
<reference evidence="2 3" key="1">
    <citation type="submission" date="2021-07" db="EMBL/GenBank/DDBJ databases">
        <title>Genome data of Colletotrichum spaethianum.</title>
        <authorList>
            <person name="Utami Y.D."/>
            <person name="Hiruma K."/>
        </authorList>
    </citation>
    <scope>NUCLEOTIDE SEQUENCE [LARGE SCALE GENOMIC DNA]</scope>
    <source>
        <strain evidence="2 3">MAFF 242679</strain>
    </source>
</reference>
<accession>A0AA37LWI2</accession>